<reference evidence="2" key="1">
    <citation type="submission" date="2016-10" db="EMBL/GenBank/DDBJ databases">
        <authorList>
            <person name="Varghese N."/>
            <person name="Submissions S."/>
        </authorList>
    </citation>
    <scope>NUCLEOTIDE SEQUENCE [LARGE SCALE GENOMIC DNA]</scope>
    <source>
        <strain evidence="2">DSM 8344</strain>
    </source>
</reference>
<dbReference type="Proteomes" id="UP000198656">
    <property type="component" value="Unassembled WGS sequence"/>
</dbReference>
<evidence type="ECO:0000313" key="2">
    <source>
        <dbReference type="Proteomes" id="UP000198656"/>
    </source>
</evidence>
<organism evidence="1 2">
    <name type="scientific">Desulfosporosinus hippei DSM 8344</name>
    <dbReference type="NCBI Taxonomy" id="1121419"/>
    <lineage>
        <taxon>Bacteria</taxon>
        <taxon>Bacillati</taxon>
        <taxon>Bacillota</taxon>
        <taxon>Clostridia</taxon>
        <taxon>Eubacteriales</taxon>
        <taxon>Desulfitobacteriaceae</taxon>
        <taxon>Desulfosporosinus</taxon>
    </lineage>
</organism>
<dbReference type="Gene3D" id="3.40.50.300">
    <property type="entry name" value="P-loop containing nucleotide triphosphate hydrolases"/>
    <property type="match status" value="1"/>
</dbReference>
<proteinExistence type="predicted"/>
<dbReference type="EMBL" id="FNCP01000024">
    <property type="protein sequence ID" value="SDI00789.1"/>
    <property type="molecule type" value="Genomic_DNA"/>
</dbReference>
<sequence length="293" mass="33734">MPQFEIADLVLDVESDKWEPMERMMEFRIEQHRPGDLDIRFRYEEFIAVPDGDVISEENQYFKWLRKPSGDKGYYIYSREAASGSILVLADIDPEWRKVIITCRDFTNKSPDESFSQQTWVFAHVMMGVIYRYNILYRNGIVIHSSALKLKDRAIIFSAPSGTGKSTHAQLWQRHVDNVKILNDDTPAVQIIGGKPFVFGTPWSGSSLIHCNDSAPLEAIVILEQAEENRIRKITGQEAILGVMPRVFLPYFDQTMMIKAMGIFERIISTVPVYLLQCRPDKEAVEMVYQCLK</sequence>
<dbReference type="InterPro" id="IPR027417">
    <property type="entry name" value="P-loop_NTPase"/>
</dbReference>
<accession>A0A1G8H2J9</accession>
<name>A0A1G8H2J9_9FIRM</name>
<evidence type="ECO:0008006" key="3">
    <source>
        <dbReference type="Google" id="ProtNLM"/>
    </source>
</evidence>
<evidence type="ECO:0000313" key="1">
    <source>
        <dbReference type="EMBL" id="SDI00789.1"/>
    </source>
</evidence>
<dbReference type="SUPFAM" id="SSF53795">
    <property type="entry name" value="PEP carboxykinase-like"/>
    <property type="match status" value="1"/>
</dbReference>
<gene>
    <name evidence="1" type="ORF">SAMN05443529_12428</name>
</gene>
<protein>
    <recommendedName>
        <fullName evidence="3">SynChlorMet cassette protein ScmC</fullName>
    </recommendedName>
</protein>
<keyword evidence="2" id="KW-1185">Reference proteome</keyword>
<dbReference type="AlphaFoldDB" id="A0A1G8H2J9"/>
<dbReference type="OrthoDB" id="384098at2"/>
<dbReference type="STRING" id="1121419.SAMN05443529_12428"/>